<dbReference type="AlphaFoldDB" id="A0A2U1L2C3"/>
<dbReference type="EMBL" id="PKPP01011989">
    <property type="protein sequence ID" value="PWA43162.1"/>
    <property type="molecule type" value="Genomic_DNA"/>
</dbReference>
<feature type="compositionally biased region" description="Acidic residues" evidence="1">
    <location>
        <begin position="209"/>
        <end position="218"/>
    </location>
</feature>
<accession>A0A2U1L2C3</accession>
<evidence type="ECO:0000313" key="3">
    <source>
        <dbReference type="Proteomes" id="UP000245207"/>
    </source>
</evidence>
<evidence type="ECO:0000256" key="1">
    <source>
        <dbReference type="SAM" id="MobiDB-lite"/>
    </source>
</evidence>
<feature type="region of interest" description="Disordered" evidence="1">
    <location>
        <begin position="1"/>
        <end position="45"/>
    </location>
</feature>
<feature type="compositionally biased region" description="Polar residues" evidence="1">
    <location>
        <begin position="18"/>
        <end position="28"/>
    </location>
</feature>
<comment type="caution">
    <text evidence="2">The sequence shown here is derived from an EMBL/GenBank/DDBJ whole genome shotgun (WGS) entry which is preliminary data.</text>
</comment>
<feature type="compositionally biased region" description="Low complexity" evidence="1">
    <location>
        <begin position="111"/>
        <end position="122"/>
    </location>
</feature>
<feature type="compositionally biased region" description="Basic and acidic residues" evidence="1">
    <location>
        <begin position="29"/>
        <end position="40"/>
    </location>
</feature>
<feature type="region of interest" description="Disordered" evidence="1">
    <location>
        <begin position="177"/>
        <end position="218"/>
    </location>
</feature>
<gene>
    <name evidence="2" type="ORF">CTI12_AA538420</name>
</gene>
<sequence length="334" mass="36915">MKHAFLSSGGRGVKQKKGTSTMSTIVNNDNHEDGVTDGRRSNVNNNDAVSMEDMIFLDAKIRDREHKMLEGKLMLVGDDGVPLKPLNVGQPTAMEPFLCFSDMFGTPNSSTKDTTIGTNDTTIKGHEGYSNGDKSNKGPASDDDRLNGKQKMERGFLSPKPGMKDVSVPRVDVEVLADNGNKGNNEVVLDDLEHPSSNGNSNIVKLDNEDNDSENDVEEDDNDIAKFMASGCLLLRQPFFYNDVKNFTDVHGGVLGCPGFHSNFQPFITTLFMVCLLPLDQKARYDGEKNLFTSGALPSNKLQFTNFYSLKELATMATRLCLRYWRQMAIHDSP</sequence>
<organism evidence="2 3">
    <name type="scientific">Artemisia annua</name>
    <name type="common">Sweet wormwood</name>
    <dbReference type="NCBI Taxonomy" id="35608"/>
    <lineage>
        <taxon>Eukaryota</taxon>
        <taxon>Viridiplantae</taxon>
        <taxon>Streptophyta</taxon>
        <taxon>Embryophyta</taxon>
        <taxon>Tracheophyta</taxon>
        <taxon>Spermatophyta</taxon>
        <taxon>Magnoliopsida</taxon>
        <taxon>eudicotyledons</taxon>
        <taxon>Gunneridae</taxon>
        <taxon>Pentapetalae</taxon>
        <taxon>asterids</taxon>
        <taxon>campanulids</taxon>
        <taxon>Asterales</taxon>
        <taxon>Asteraceae</taxon>
        <taxon>Asteroideae</taxon>
        <taxon>Anthemideae</taxon>
        <taxon>Artemisiinae</taxon>
        <taxon>Artemisia</taxon>
    </lineage>
</organism>
<feature type="region of interest" description="Disordered" evidence="1">
    <location>
        <begin position="108"/>
        <end position="147"/>
    </location>
</feature>
<dbReference type="Proteomes" id="UP000245207">
    <property type="component" value="Unassembled WGS sequence"/>
</dbReference>
<protein>
    <submittedName>
        <fullName evidence="2">Protein argonaute 4A</fullName>
    </submittedName>
</protein>
<feature type="compositionally biased region" description="Basic and acidic residues" evidence="1">
    <location>
        <begin position="134"/>
        <end position="147"/>
    </location>
</feature>
<proteinExistence type="predicted"/>
<name>A0A2U1L2C3_ARTAN</name>
<dbReference type="STRING" id="35608.A0A2U1L2C3"/>
<evidence type="ECO:0000313" key="2">
    <source>
        <dbReference type="EMBL" id="PWA43162.1"/>
    </source>
</evidence>
<keyword evidence="3" id="KW-1185">Reference proteome</keyword>
<reference evidence="2 3" key="1">
    <citation type="journal article" date="2018" name="Mol. Plant">
        <title>The genome of Artemisia annua provides insight into the evolution of Asteraceae family and artemisinin biosynthesis.</title>
        <authorList>
            <person name="Shen Q."/>
            <person name="Zhang L."/>
            <person name="Liao Z."/>
            <person name="Wang S."/>
            <person name="Yan T."/>
            <person name="Shi P."/>
            <person name="Liu M."/>
            <person name="Fu X."/>
            <person name="Pan Q."/>
            <person name="Wang Y."/>
            <person name="Lv Z."/>
            <person name="Lu X."/>
            <person name="Zhang F."/>
            <person name="Jiang W."/>
            <person name="Ma Y."/>
            <person name="Chen M."/>
            <person name="Hao X."/>
            <person name="Li L."/>
            <person name="Tang Y."/>
            <person name="Lv G."/>
            <person name="Zhou Y."/>
            <person name="Sun X."/>
            <person name="Brodelius P.E."/>
            <person name="Rose J.K.C."/>
            <person name="Tang K."/>
        </authorList>
    </citation>
    <scope>NUCLEOTIDE SEQUENCE [LARGE SCALE GENOMIC DNA]</scope>
    <source>
        <strain evidence="3">cv. Huhao1</strain>
        <tissue evidence="2">Leaf</tissue>
    </source>
</reference>